<dbReference type="RefSeq" id="WP_255845696.1">
    <property type="nucleotide sequence ID" value="NZ_CP094358.1"/>
</dbReference>
<protein>
    <submittedName>
        <fullName evidence="1">Uncharacterized protein</fullName>
    </submittedName>
</protein>
<sequence>MTLSNNSNVYLIEIFNHQNHLINSFDGFFFMGMVKEQYVILDEGTGASRNILLYDTKSKKTVLNDSYYGELQLIKNELIYFDEVFLNNALEKPECPEEVLEFPDNIGYAEKHIFNFDTLTVSETGTYICIFVE</sequence>
<dbReference type="AlphaFoldDB" id="A0A9E6ZNB7"/>
<evidence type="ECO:0000313" key="1">
    <source>
        <dbReference type="EMBL" id="UOB19079.1"/>
    </source>
</evidence>
<proteinExistence type="predicted"/>
<gene>
    <name evidence="1" type="ORF">MQE35_07215</name>
</gene>
<reference evidence="1" key="1">
    <citation type="submission" date="2022-03" db="EMBL/GenBank/DDBJ databases">
        <title>Description of Abyssus ytuae gen. nov., sp. nov., a novel member of the family Flavobacteriaceae isolated from the sediment of Mariana Trench.</title>
        <authorList>
            <person name="Zhang J."/>
            <person name="Xu X."/>
        </authorList>
    </citation>
    <scope>NUCLEOTIDE SEQUENCE</scope>
    <source>
        <strain evidence="1">MT3330</strain>
    </source>
</reference>
<keyword evidence="2" id="KW-1185">Reference proteome</keyword>
<evidence type="ECO:0000313" key="2">
    <source>
        <dbReference type="Proteomes" id="UP000831290"/>
    </source>
</evidence>
<accession>A0A9E6ZNB7</accession>
<dbReference type="Proteomes" id="UP000831290">
    <property type="component" value="Chromosome"/>
</dbReference>
<name>A0A9E6ZNB7_9FLAO</name>
<dbReference type="KEGG" id="fbm:MQE35_07215"/>
<organism evidence="1 2">
    <name type="scientific">Abyssalbus ytuae</name>
    <dbReference type="NCBI Taxonomy" id="2926907"/>
    <lineage>
        <taxon>Bacteria</taxon>
        <taxon>Pseudomonadati</taxon>
        <taxon>Bacteroidota</taxon>
        <taxon>Flavobacteriia</taxon>
        <taxon>Flavobacteriales</taxon>
        <taxon>Flavobacteriaceae</taxon>
        <taxon>Abyssalbus</taxon>
    </lineage>
</organism>
<dbReference type="EMBL" id="CP094358">
    <property type="protein sequence ID" value="UOB19079.1"/>
    <property type="molecule type" value="Genomic_DNA"/>
</dbReference>